<proteinExistence type="inferred from homology"/>
<evidence type="ECO:0000256" key="1">
    <source>
        <dbReference type="ARBA" id="ARBA00010088"/>
    </source>
</evidence>
<organism evidence="6 7">
    <name type="scientific">Cellulomonas fulva</name>
    <dbReference type="NCBI Taxonomy" id="2835530"/>
    <lineage>
        <taxon>Bacteria</taxon>
        <taxon>Bacillati</taxon>
        <taxon>Actinomycetota</taxon>
        <taxon>Actinomycetes</taxon>
        <taxon>Micrococcales</taxon>
        <taxon>Cellulomonadaceae</taxon>
        <taxon>Cellulomonas</taxon>
    </lineage>
</organism>
<keyword evidence="3 6" id="KW-0378">Hydrolase</keyword>
<dbReference type="InterPro" id="IPR013595">
    <property type="entry name" value="Pept_S33_TAP-like_C"/>
</dbReference>
<dbReference type="Proteomes" id="UP000722125">
    <property type="component" value="Unassembled WGS sequence"/>
</dbReference>
<dbReference type="GO" id="GO:0016787">
    <property type="term" value="F:hydrolase activity"/>
    <property type="evidence" value="ECO:0007669"/>
    <property type="project" value="UniProtKB-KW"/>
</dbReference>
<dbReference type="PANTHER" id="PTHR43248">
    <property type="entry name" value="2-SUCCINYL-6-HYDROXY-2,4-CYCLOHEXADIENE-1-CARBOXYLATE SYNTHASE"/>
    <property type="match status" value="1"/>
</dbReference>
<gene>
    <name evidence="6" type="ORF">KIN34_02975</name>
</gene>
<reference evidence="6 7" key="1">
    <citation type="submission" date="2021-05" db="EMBL/GenBank/DDBJ databases">
        <title>Description of Cellulomonas sp. DKR-3 sp. nov.</title>
        <authorList>
            <person name="Dahal R.H."/>
            <person name="Chaudhary D.K."/>
        </authorList>
    </citation>
    <scope>NUCLEOTIDE SEQUENCE [LARGE SCALE GENOMIC DNA]</scope>
    <source>
        <strain evidence="6 7">DKR-3</strain>
    </source>
</reference>
<feature type="compositionally biased region" description="Low complexity" evidence="4">
    <location>
        <begin position="10"/>
        <end position="20"/>
    </location>
</feature>
<dbReference type="PANTHER" id="PTHR43248:SF29">
    <property type="entry name" value="TRIPEPTIDYL AMINOPEPTIDASE"/>
    <property type="match status" value="1"/>
</dbReference>
<evidence type="ECO:0000256" key="4">
    <source>
        <dbReference type="SAM" id="MobiDB-lite"/>
    </source>
</evidence>
<evidence type="ECO:0000259" key="5">
    <source>
        <dbReference type="Pfam" id="PF08386"/>
    </source>
</evidence>
<name>A0ABS5TVT8_9CELL</name>
<comment type="caution">
    <text evidence="6">The sequence shown here is derived from an EMBL/GenBank/DDBJ whole genome shotgun (WGS) entry which is preliminary data.</text>
</comment>
<evidence type="ECO:0000256" key="2">
    <source>
        <dbReference type="ARBA" id="ARBA00022729"/>
    </source>
</evidence>
<feature type="region of interest" description="Disordered" evidence="4">
    <location>
        <begin position="1"/>
        <end position="20"/>
    </location>
</feature>
<dbReference type="InterPro" id="IPR029058">
    <property type="entry name" value="AB_hydrolase_fold"/>
</dbReference>
<dbReference type="SUPFAM" id="SSF53474">
    <property type="entry name" value="alpha/beta-Hydrolases"/>
    <property type="match status" value="1"/>
</dbReference>
<evidence type="ECO:0000313" key="6">
    <source>
        <dbReference type="EMBL" id="MBT0993251.1"/>
    </source>
</evidence>
<keyword evidence="7" id="KW-1185">Reference proteome</keyword>
<protein>
    <submittedName>
        <fullName evidence="6">Alpha/beta hydrolase</fullName>
    </submittedName>
</protein>
<dbReference type="RefSeq" id="WP_214346441.1">
    <property type="nucleotide sequence ID" value="NZ_JAHBOH010000001.1"/>
</dbReference>
<evidence type="ECO:0000313" key="7">
    <source>
        <dbReference type="Proteomes" id="UP000722125"/>
    </source>
</evidence>
<dbReference type="Pfam" id="PF08386">
    <property type="entry name" value="Abhydrolase_4"/>
    <property type="match status" value="1"/>
</dbReference>
<comment type="similarity">
    <text evidence="1">Belongs to the peptidase S33 family.</text>
</comment>
<dbReference type="EMBL" id="JAHBOH010000001">
    <property type="protein sequence ID" value="MBT0993251.1"/>
    <property type="molecule type" value="Genomic_DNA"/>
</dbReference>
<evidence type="ECO:0000256" key="3">
    <source>
        <dbReference type="ARBA" id="ARBA00022801"/>
    </source>
</evidence>
<keyword evidence="2" id="KW-0732">Signal</keyword>
<dbReference type="InterPro" id="IPR051601">
    <property type="entry name" value="Serine_prot/Carboxylest_S33"/>
</dbReference>
<dbReference type="Gene3D" id="3.40.50.1820">
    <property type="entry name" value="alpha/beta hydrolase"/>
    <property type="match status" value="1"/>
</dbReference>
<sequence length="522" mass="54513">MQSARRAARRPSSTPGRGSRGARVALLAVLALVVTGCTAPKHQAGTTPPPADVDSAPSAELEPFYAQVLAWETCDEGECAMLEVPLDYADPEGQTIRLAVARQRAGDGDAIGSLLLNPGGPGASGVDFLDYATDVVSDDVQARYDLVGFDPRGVQHSQPEVTCLAAPKMDELLAYDPDYSTPAGVQRSIDMYAEFSAACLDQTGPVLGHVDTVSAARDMDVLRAVLGDTDLSYLGFSYGTQLGATYAGLFPERVGRLVLDGAVDPTLTTEESTLAQAVGFESALRAYVTDCQAGARCPLTGDVDEGMSQVRDLLDEATADPLPTGTDRPLTGALAFSGVAVTLYSQSYWTYLTSALTAAIEERDGSILLTLSDSYYDRQSDGTYSSNQTEAFWSIGCADSRASADLDDMAAEAEKIVAAAPTVGSYFTYGGVLCAQWPVPLVGGLADYSAPGAAPILVVGTTNDPATPYAQAQALAELLSSGTLLTYEGEGHTAYGSSNDCVTQNVDAYLLEGTVPAEGTTC</sequence>
<feature type="domain" description="Peptidase S33 tripeptidyl aminopeptidase-like C-terminal" evidence="5">
    <location>
        <begin position="421"/>
        <end position="522"/>
    </location>
</feature>
<accession>A0ABS5TVT8</accession>